<name>A0A8H9ISJ2_9PSEU</name>
<reference evidence="2" key="1">
    <citation type="journal article" date="2014" name="Int. J. Syst. Evol. Microbiol.">
        <title>Complete genome sequence of Corynebacterium casei LMG S-19264T (=DSM 44701T), isolated from a smear-ripened cheese.</title>
        <authorList>
            <consortium name="US DOE Joint Genome Institute (JGI-PGF)"/>
            <person name="Walter F."/>
            <person name="Albersmeier A."/>
            <person name="Kalinowski J."/>
            <person name="Ruckert C."/>
        </authorList>
    </citation>
    <scope>NUCLEOTIDE SEQUENCE</scope>
    <source>
        <strain evidence="2">CGMCC 4.7679</strain>
    </source>
</reference>
<keyword evidence="3" id="KW-1185">Reference proteome</keyword>
<accession>A0A8H9ISJ2</accession>
<dbReference type="RefSeq" id="WP_145933999.1">
    <property type="nucleotide sequence ID" value="NZ_BNAV01000003.1"/>
</dbReference>
<dbReference type="OrthoDB" id="8684708at2"/>
<dbReference type="EMBL" id="BNAV01000003">
    <property type="protein sequence ID" value="GHF53485.1"/>
    <property type="molecule type" value="Genomic_DNA"/>
</dbReference>
<dbReference type="Gene3D" id="3.10.450.50">
    <property type="match status" value="1"/>
</dbReference>
<comment type="caution">
    <text evidence="2">The sequence shown here is derived from an EMBL/GenBank/DDBJ whole genome shotgun (WGS) entry which is preliminary data.</text>
</comment>
<dbReference type="SUPFAM" id="SSF54427">
    <property type="entry name" value="NTF2-like"/>
    <property type="match status" value="1"/>
</dbReference>
<feature type="domain" description="SnoaL-like" evidence="1">
    <location>
        <begin position="7"/>
        <end position="103"/>
    </location>
</feature>
<dbReference type="AlphaFoldDB" id="A0A8H9ISJ2"/>
<reference evidence="2" key="2">
    <citation type="submission" date="2020-09" db="EMBL/GenBank/DDBJ databases">
        <authorList>
            <person name="Sun Q."/>
            <person name="Zhou Y."/>
        </authorList>
    </citation>
    <scope>NUCLEOTIDE SEQUENCE</scope>
    <source>
        <strain evidence="2">CGMCC 4.7679</strain>
    </source>
</reference>
<organism evidence="2 3">
    <name type="scientific">Amycolatopsis bartoniae</name>
    <dbReference type="NCBI Taxonomy" id="941986"/>
    <lineage>
        <taxon>Bacteria</taxon>
        <taxon>Bacillati</taxon>
        <taxon>Actinomycetota</taxon>
        <taxon>Actinomycetes</taxon>
        <taxon>Pseudonocardiales</taxon>
        <taxon>Pseudonocardiaceae</taxon>
        <taxon>Amycolatopsis</taxon>
    </lineage>
</organism>
<dbReference type="InterPro" id="IPR037401">
    <property type="entry name" value="SnoaL-like"/>
</dbReference>
<proteinExistence type="predicted"/>
<dbReference type="Pfam" id="PF12680">
    <property type="entry name" value="SnoaL_2"/>
    <property type="match status" value="1"/>
</dbReference>
<sequence length="108" mass="11964">MTLPATVTAYLSAHEARDADAALRHFTPDATVVDEGQARHGHAEIREWLLKAGSRYTYTSTLTGTERVGDDHYVATHHLEGDFPGGVADLHYRFTLHNGRIARLVIEP</sequence>
<dbReference type="Proteomes" id="UP000658656">
    <property type="component" value="Unassembled WGS sequence"/>
</dbReference>
<evidence type="ECO:0000259" key="1">
    <source>
        <dbReference type="Pfam" id="PF12680"/>
    </source>
</evidence>
<dbReference type="InterPro" id="IPR032710">
    <property type="entry name" value="NTF2-like_dom_sf"/>
</dbReference>
<evidence type="ECO:0000313" key="3">
    <source>
        <dbReference type="Proteomes" id="UP000658656"/>
    </source>
</evidence>
<gene>
    <name evidence="2" type="ORF">GCM10017566_28630</name>
</gene>
<protein>
    <recommendedName>
        <fullName evidence="1">SnoaL-like domain-containing protein</fullName>
    </recommendedName>
</protein>
<evidence type="ECO:0000313" key="2">
    <source>
        <dbReference type="EMBL" id="GHF53485.1"/>
    </source>
</evidence>